<sequence>MSPHRDLPPGLGDEPFGVKHARELGVRRGRLAGSDLARPYRGVRVAGDPPASVEDLARAYYPRMPNTQVFSHVTAAILHSMPLPLRWQADRRLHISSPSGDRPPQVRGVVGHQYALTIDTIEFCRNLPVTTPLQTWIHLGSMLRRVDLVIVADFLCAGRTPSFTPERLRLTAAGIHGQRGCRGLREAAALARARVDSPKETETRLLLVDAGLPEPIVNFEVADARGRFLGRVDLAWPAFRVCVEYEGDGHRTSQRQFRLDITRRESLEDAGWRVLRVTQDNLLEPQVLVRRVRAALNSRGARL</sequence>
<comment type="caution">
    <text evidence="1">The sequence shown here is derived from an EMBL/GenBank/DDBJ whole genome shotgun (WGS) entry which is preliminary data.</text>
</comment>
<dbReference type="OrthoDB" id="3173471at2"/>
<name>A0A3A5MJZ3_9MICO</name>
<dbReference type="SUPFAM" id="SSF52980">
    <property type="entry name" value="Restriction endonuclease-like"/>
    <property type="match status" value="1"/>
</dbReference>
<organism evidence="1 2">
    <name type="scientific">Cryobacterium melibiosiphilum</name>
    <dbReference type="NCBI Taxonomy" id="995039"/>
    <lineage>
        <taxon>Bacteria</taxon>
        <taxon>Bacillati</taxon>
        <taxon>Actinomycetota</taxon>
        <taxon>Actinomycetes</taxon>
        <taxon>Micrococcales</taxon>
        <taxon>Microbacteriaceae</taxon>
        <taxon>Cryobacterium</taxon>
    </lineage>
</organism>
<dbReference type="EMBL" id="QZVS01000074">
    <property type="protein sequence ID" value="RJT89355.1"/>
    <property type="molecule type" value="Genomic_DNA"/>
</dbReference>
<protein>
    <recommendedName>
        <fullName evidence="3">DUF559 domain-containing protein</fullName>
    </recommendedName>
</protein>
<evidence type="ECO:0000313" key="2">
    <source>
        <dbReference type="Proteomes" id="UP000272015"/>
    </source>
</evidence>
<accession>A0A3A5MJZ3</accession>
<evidence type="ECO:0008006" key="3">
    <source>
        <dbReference type="Google" id="ProtNLM"/>
    </source>
</evidence>
<dbReference type="RefSeq" id="WP_119973677.1">
    <property type="nucleotide sequence ID" value="NZ_JBHSQA010000001.1"/>
</dbReference>
<proteinExistence type="predicted"/>
<gene>
    <name evidence="1" type="ORF">D6T64_07265</name>
</gene>
<evidence type="ECO:0000313" key="1">
    <source>
        <dbReference type="EMBL" id="RJT89355.1"/>
    </source>
</evidence>
<dbReference type="InterPro" id="IPR011335">
    <property type="entry name" value="Restrct_endonuc-II-like"/>
</dbReference>
<reference evidence="1 2" key="1">
    <citation type="submission" date="2018-09" db="EMBL/GenBank/DDBJ databases">
        <title>Novel species of Cryobacterium.</title>
        <authorList>
            <person name="Liu Q."/>
            <person name="Xin Y.-H."/>
        </authorList>
    </citation>
    <scope>NUCLEOTIDE SEQUENCE [LARGE SCALE GENOMIC DNA]</scope>
    <source>
        <strain evidence="1 2">Hh39</strain>
    </source>
</reference>
<dbReference type="Gene3D" id="3.40.960.10">
    <property type="entry name" value="VSR Endonuclease"/>
    <property type="match status" value="1"/>
</dbReference>
<dbReference type="Proteomes" id="UP000272015">
    <property type="component" value="Unassembled WGS sequence"/>
</dbReference>
<keyword evidence="2" id="KW-1185">Reference proteome</keyword>
<dbReference type="AlphaFoldDB" id="A0A3A5MJZ3"/>